<dbReference type="InterPro" id="IPR001810">
    <property type="entry name" value="F-box_dom"/>
</dbReference>
<evidence type="ECO:0000259" key="2">
    <source>
        <dbReference type="Pfam" id="PF12937"/>
    </source>
</evidence>
<comment type="caution">
    <text evidence="3">The sequence shown here is derived from an EMBL/GenBank/DDBJ whole genome shotgun (WGS) entry which is preliminary data.</text>
</comment>
<protein>
    <recommendedName>
        <fullName evidence="2">F-box domain-containing protein</fullName>
    </recommendedName>
</protein>
<evidence type="ECO:0000256" key="1">
    <source>
        <dbReference type="SAM" id="MobiDB-lite"/>
    </source>
</evidence>
<dbReference type="OrthoDB" id="2269034at2759"/>
<evidence type="ECO:0000313" key="4">
    <source>
        <dbReference type="Proteomes" id="UP000298030"/>
    </source>
</evidence>
<accession>A0A4Y7TJ29</accession>
<feature type="domain" description="F-box" evidence="2">
    <location>
        <begin position="12"/>
        <end position="57"/>
    </location>
</feature>
<feature type="region of interest" description="Disordered" evidence="1">
    <location>
        <begin position="75"/>
        <end position="100"/>
    </location>
</feature>
<dbReference type="Pfam" id="PF12937">
    <property type="entry name" value="F-box-like"/>
    <property type="match status" value="1"/>
</dbReference>
<dbReference type="Proteomes" id="UP000298030">
    <property type="component" value="Unassembled WGS sequence"/>
</dbReference>
<sequence length="368" mass="41413">MSSIRVDELAAEILAHIFESQQEDSPMDDGTALLRLASVCRHWKEVAFGHPQIWTSLRGGLGVRGPNFLYRWRSPSVAGPGGPRNRSRSSSQDAPDGRAYGSTTIGYIKFFSTSGWSRLPRREGGYALRRVGRHAGLGLGVWRSTQNHTISTTPTEHDLPIRALAPRLRQFTARFSTMPYSPLFQTLDGIPLTQLSDLTLHGIEDSSQNPQFLSRFLDHAPCLENLELVHCNSNGVLDLRPFLLRHNTTLPTTHSRLQRLSLRSPVSFATRLFYSTRLPAIRVLLLDVPLNLEVVVPALDDNYHRSDFWPFLSKFSFGPLSLPPYEMEREDADLEALKKYGPLKVDFLNEAASFITLSLCSPRPRRPL</sequence>
<proteinExistence type="predicted"/>
<keyword evidence="4" id="KW-1185">Reference proteome</keyword>
<dbReference type="AlphaFoldDB" id="A0A4Y7TJ29"/>
<name>A0A4Y7TJ29_COPMI</name>
<evidence type="ECO:0000313" key="3">
    <source>
        <dbReference type="EMBL" id="TEB34197.1"/>
    </source>
</evidence>
<organism evidence="3 4">
    <name type="scientific">Coprinellus micaceus</name>
    <name type="common">Glistening ink-cap mushroom</name>
    <name type="synonym">Coprinus micaceus</name>
    <dbReference type="NCBI Taxonomy" id="71717"/>
    <lineage>
        <taxon>Eukaryota</taxon>
        <taxon>Fungi</taxon>
        <taxon>Dikarya</taxon>
        <taxon>Basidiomycota</taxon>
        <taxon>Agaricomycotina</taxon>
        <taxon>Agaricomycetes</taxon>
        <taxon>Agaricomycetidae</taxon>
        <taxon>Agaricales</taxon>
        <taxon>Agaricineae</taxon>
        <taxon>Psathyrellaceae</taxon>
        <taxon>Coprinellus</taxon>
    </lineage>
</organism>
<gene>
    <name evidence="3" type="ORF">FA13DRAFT_72987</name>
</gene>
<dbReference type="Gene3D" id="1.20.1280.50">
    <property type="match status" value="1"/>
</dbReference>
<dbReference type="EMBL" id="QPFP01000010">
    <property type="protein sequence ID" value="TEB34197.1"/>
    <property type="molecule type" value="Genomic_DNA"/>
</dbReference>
<reference evidence="3 4" key="1">
    <citation type="journal article" date="2019" name="Nat. Ecol. Evol.">
        <title>Megaphylogeny resolves global patterns of mushroom evolution.</title>
        <authorList>
            <person name="Varga T."/>
            <person name="Krizsan K."/>
            <person name="Foldi C."/>
            <person name="Dima B."/>
            <person name="Sanchez-Garcia M."/>
            <person name="Sanchez-Ramirez S."/>
            <person name="Szollosi G.J."/>
            <person name="Szarkandi J.G."/>
            <person name="Papp V."/>
            <person name="Albert L."/>
            <person name="Andreopoulos W."/>
            <person name="Angelini C."/>
            <person name="Antonin V."/>
            <person name="Barry K.W."/>
            <person name="Bougher N.L."/>
            <person name="Buchanan P."/>
            <person name="Buyck B."/>
            <person name="Bense V."/>
            <person name="Catcheside P."/>
            <person name="Chovatia M."/>
            <person name="Cooper J."/>
            <person name="Damon W."/>
            <person name="Desjardin D."/>
            <person name="Finy P."/>
            <person name="Geml J."/>
            <person name="Haridas S."/>
            <person name="Hughes K."/>
            <person name="Justo A."/>
            <person name="Karasinski D."/>
            <person name="Kautmanova I."/>
            <person name="Kiss B."/>
            <person name="Kocsube S."/>
            <person name="Kotiranta H."/>
            <person name="LaButti K.M."/>
            <person name="Lechner B.E."/>
            <person name="Liimatainen K."/>
            <person name="Lipzen A."/>
            <person name="Lukacs Z."/>
            <person name="Mihaltcheva S."/>
            <person name="Morgado L.N."/>
            <person name="Niskanen T."/>
            <person name="Noordeloos M.E."/>
            <person name="Ohm R.A."/>
            <person name="Ortiz-Santana B."/>
            <person name="Ovrebo C."/>
            <person name="Racz N."/>
            <person name="Riley R."/>
            <person name="Savchenko A."/>
            <person name="Shiryaev A."/>
            <person name="Soop K."/>
            <person name="Spirin V."/>
            <person name="Szebenyi C."/>
            <person name="Tomsovsky M."/>
            <person name="Tulloss R.E."/>
            <person name="Uehling J."/>
            <person name="Grigoriev I.V."/>
            <person name="Vagvolgyi C."/>
            <person name="Papp T."/>
            <person name="Martin F.M."/>
            <person name="Miettinen O."/>
            <person name="Hibbett D.S."/>
            <person name="Nagy L.G."/>
        </authorList>
    </citation>
    <scope>NUCLEOTIDE SEQUENCE [LARGE SCALE GENOMIC DNA]</scope>
    <source>
        <strain evidence="3 4">FP101781</strain>
    </source>
</reference>